<sequence>MINPAETRKKRSCGAGENRHTHMNHAALGRAGRRLQSVRQLYLQGVPLLRRRGEAAPVDEKPSFLRRGTARLDLSHLPPQDQPRPHHARQRRDQVR</sequence>
<dbReference type="AlphaFoldDB" id="A0AAV7SM13"/>
<feature type="compositionally biased region" description="Basic and acidic residues" evidence="1">
    <location>
        <begin position="52"/>
        <end position="63"/>
    </location>
</feature>
<keyword evidence="3" id="KW-1185">Reference proteome</keyword>
<protein>
    <submittedName>
        <fullName evidence="2">Uncharacterized protein</fullName>
    </submittedName>
</protein>
<reference evidence="2" key="1">
    <citation type="journal article" date="2022" name="bioRxiv">
        <title>Sequencing and chromosome-scale assembly of the giantPleurodeles waltlgenome.</title>
        <authorList>
            <person name="Brown T."/>
            <person name="Elewa A."/>
            <person name="Iarovenko S."/>
            <person name="Subramanian E."/>
            <person name="Araus A.J."/>
            <person name="Petzold A."/>
            <person name="Susuki M."/>
            <person name="Suzuki K.-i.T."/>
            <person name="Hayashi T."/>
            <person name="Toyoda A."/>
            <person name="Oliveira C."/>
            <person name="Osipova E."/>
            <person name="Leigh N.D."/>
            <person name="Simon A."/>
            <person name="Yun M.H."/>
        </authorList>
    </citation>
    <scope>NUCLEOTIDE SEQUENCE</scope>
    <source>
        <strain evidence="2">20211129_DDA</strain>
        <tissue evidence="2">Liver</tissue>
    </source>
</reference>
<name>A0AAV7SM13_PLEWA</name>
<accession>A0AAV7SM13</accession>
<dbReference type="Proteomes" id="UP001066276">
    <property type="component" value="Chromosome 4_2"/>
</dbReference>
<evidence type="ECO:0000256" key="1">
    <source>
        <dbReference type="SAM" id="MobiDB-lite"/>
    </source>
</evidence>
<dbReference type="EMBL" id="JANPWB010000008">
    <property type="protein sequence ID" value="KAJ1165132.1"/>
    <property type="molecule type" value="Genomic_DNA"/>
</dbReference>
<feature type="region of interest" description="Disordered" evidence="1">
    <location>
        <begin position="52"/>
        <end position="96"/>
    </location>
</feature>
<comment type="caution">
    <text evidence="2">The sequence shown here is derived from an EMBL/GenBank/DDBJ whole genome shotgun (WGS) entry which is preliminary data.</text>
</comment>
<gene>
    <name evidence="2" type="ORF">NDU88_005561</name>
</gene>
<proteinExistence type="predicted"/>
<evidence type="ECO:0000313" key="3">
    <source>
        <dbReference type="Proteomes" id="UP001066276"/>
    </source>
</evidence>
<organism evidence="2 3">
    <name type="scientific">Pleurodeles waltl</name>
    <name type="common">Iberian ribbed newt</name>
    <dbReference type="NCBI Taxonomy" id="8319"/>
    <lineage>
        <taxon>Eukaryota</taxon>
        <taxon>Metazoa</taxon>
        <taxon>Chordata</taxon>
        <taxon>Craniata</taxon>
        <taxon>Vertebrata</taxon>
        <taxon>Euteleostomi</taxon>
        <taxon>Amphibia</taxon>
        <taxon>Batrachia</taxon>
        <taxon>Caudata</taxon>
        <taxon>Salamandroidea</taxon>
        <taxon>Salamandridae</taxon>
        <taxon>Pleurodelinae</taxon>
        <taxon>Pleurodeles</taxon>
    </lineage>
</organism>
<feature type="region of interest" description="Disordered" evidence="1">
    <location>
        <begin position="1"/>
        <end position="21"/>
    </location>
</feature>
<evidence type="ECO:0000313" key="2">
    <source>
        <dbReference type="EMBL" id="KAJ1165132.1"/>
    </source>
</evidence>